<evidence type="ECO:0000259" key="9">
    <source>
        <dbReference type="PROSITE" id="PS50110"/>
    </source>
</evidence>
<dbReference type="SMART" id="SM00448">
    <property type="entry name" value="REC"/>
    <property type="match status" value="1"/>
</dbReference>
<feature type="domain" description="CheB-type methylesterase" evidence="10">
    <location>
        <begin position="150"/>
        <end position="345"/>
    </location>
</feature>
<accession>A0A1H2PK96</accession>
<evidence type="ECO:0000256" key="3">
    <source>
        <dbReference type="ARBA" id="ARBA00022553"/>
    </source>
</evidence>
<keyword evidence="12" id="KW-1185">Reference proteome</keyword>
<evidence type="ECO:0000256" key="5">
    <source>
        <dbReference type="ARBA" id="ARBA00039140"/>
    </source>
</evidence>
<keyword evidence="3 8" id="KW-0597">Phosphoprotein</keyword>
<dbReference type="GO" id="GO:0008984">
    <property type="term" value="F:protein-glutamate methylesterase activity"/>
    <property type="evidence" value="ECO:0007669"/>
    <property type="project" value="UniProtKB-EC"/>
</dbReference>
<dbReference type="Proteomes" id="UP000243719">
    <property type="component" value="Unassembled WGS sequence"/>
</dbReference>
<dbReference type="EC" id="3.1.1.61" evidence="5"/>
<dbReference type="Gene3D" id="3.40.50.2300">
    <property type="match status" value="1"/>
</dbReference>
<sequence>MRIAIVNDLPLAVAALSQTVTARGGHEIAWVASDGERAIAQCALDRPDLILMDLIMPRVDGVEATRRIMAATPCPILIVTVDIGANVPRVYDAMAYGALDAVDTPSLAGADAGRASAPLLEKIARIAQMHRDAEVPAALPVAGAQARALPAALLAIGASAGGPGALARILGGLPEMLRTVAGGAEPPAVVIVQHVDASFAEGMASWLDSQTTLPVRVAEAGEAPVAGSILLAATNDHLELDAGCRLRYTPEPRAALYRPSVDVFFDSVVRHWQGEAVGVLLTGMGRDGALGLRAMRRKGFFTIAQDKETSAVYGMPKAAAELDAASEILPLDWIARAAARALYAAGRR</sequence>
<dbReference type="CDD" id="cd17541">
    <property type="entry name" value="REC_CheB-like"/>
    <property type="match status" value="1"/>
</dbReference>
<feature type="modified residue" description="4-aspartylphosphate" evidence="8">
    <location>
        <position position="53"/>
    </location>
</feature>
<evidence type="ECO:0000256" key="7">
    <source>
        <dbReference type="PROSITE-ProRule" id="PRU00050"/>
    </source>
</evidence>
<evidence type="ECO:0000313" key="12">
    <source>
        <dbReference type="Proteomes" id="UP000243719"/>
    </source>
</evidence>
<feature type="domain" description="Response regulatory" evidence="9">
    <location>
        <begin position="2"/>
        <end position="119"/>
    </location>
</feature>
<dbReference type="Gene3D" id="3.40.50.180">
    <property type="entry name" value="Methylesterase CheB, C-terminal domain"/>
    <property type="match status" value="1"/>
</dbReference>
<dbReference type="SUPFAM" id="SSF52738">
    <property type="entry name" value="Methylesterase CheB, C-terminal domain"/>
    <property type="match status" value="1"/>
</dbReference>
<evidence type="ECO:0000256" key="6">
    <source>
        <dbReference type="ARBA" id="ARBA00048267"/>
    </source>
</evidence>
<dbReference type="InterPro" id="IPR008248">
    <property type="entry name" value="CheB-like"/>
</dbReference>
<keyword evidence="4 7" id="KW-0378">Hydrolase</keyword>
<keyword evidence="1" id="KW-0963">Cytoplasm</keyword>
<gene>
    <name evidence="11" type="ORF">SAMN05216551_101306</name>
</gene>
<evidence type="ECO:0000259" key="10">
    <source>
        <dbReference type="PROSITE" id="PS50122"/>
    </source>
</evidence>
<dbReference type="PIRSF" id="PIRSF000876">
    <property type="entry name" value="RR_chemtxs_CheB"/>
    <property type="match status" value="1"/>
</dbReference>
<keyword evidence="2 7" id="KW-0145">Chemotaxis</keyword>
<dbReference type="InterPro" id="IPR035909">
    <property type="entry name" value="CheB_C"/>
</dbReference>
<organism evidence="11 12">
    <name type="scientific">Chitinasiproducens palmae</name>
    <dbReference type="NCBI Taxonomy" id="1770053"/>
    <lineage>
        <taxon>Bacteria</taxon>
        <taxon>Pseudomonadati</taxon>
        <taxon>Pseudomonadota</taxon>
        <taxon>Betaproteobacteria</taxon>
        <taxon>Burkholderiales</taxon>
        <taxon>Burkholderiaceae</taxon>
        <taxon>Chitinasiproducens</taxon>
    </lineage>
</organism>
<dbReference type="EMBL" id="FNLO01000001">
    <property type="protein sequence ID" value="SDV46393.1"/>
    <property type="molecule type" value="Genomic_DNA"/>
</dbReference>
<comment type="catalytic activity">
    <reaction evidence="6">
        <text>[protein]-L-glutamate 5-O-methyl ester + H2O = L-glutamyl-[protein] + methanol + H(+)</text>
        <dbReference type="Rhea" id="RHEA:23236"/>
        <dbReference type="Rhea" id="RHEA-COMP:10208"/>
        <dbReference type="Rhea" id="RHEA-COMP:10311"/>
        <dbReference type="ChEBI" id="CHEBI:15377"/>
        <dbReference type="ChEBI" id="CHEBI:15378"/>
        <dbReference type="ChEBI" id="CHEBI:17790"/>
        <dbReference type="ChEBI" id="CHEBI:29973"/>
        <dbReference type="ChEBI" id="CHEBI:82795"/>
        <dbReference type="EC" id="3.1.1.61"/>
    </reaction>
</comment>
<dbReference type="InterPro" id="IPR001789">
    <property type="entry name" value="Sig_transdc_resp-reg_receiver"/>
</dbReference>
<evidence type="ECO:0000313" key="11">
    <source>
        <dbReference type="EMBL" id="SDV46393.1"/>
    </source>
</evidence>
<evidence type="ECO:0000256" key="1">
    <source>
        <dbReference type="ARBA" id="ARBA00022490"/>
    </source>
</evidence>
<dbReference type="PROSITE" id="PS50110">
    <property type="entry name" value="RESPONSE_REGULATORY"/>
    <property type="match status" value="1"/>
</dbReference>
<dbReference type="InterPro" id="IPR000673">
    <property type="entry name" value="Sig_transdc_resp-reg_Me-estase"/>
</dbReference>
<name>A0A1H2PK96_9BURK</name>
<dbReference type="Pfam" id="PF01339">
    <property type="entry name" value="CheB_methylest"/>
    <property type="match status" value="1"/>
</dbReference>
<proteinExistence type="predicted"/>
<dbReference type="Pfam" id="PF00072">
    <property type="entry name" value="Response_reg"/>
    <property type="match status" value="1"/>
</dbReference>
<dbReference type="STRING" id="1770053.SAMN05216551_101306"/>
<protein>
    <recommendedName>
        <fullName evidence="5">protein-glutamate methylesterase</fullName>
        <ecNumber evidence="5">3.1.1.61</ecNumber>
    </recommendedName>
</protein>
<feature type="active site" evidence="7">
    <location>
        <position position="287"/>
    </location>
</feature>
<dbReference type="AlphaFoldDB" id="A0A1H2PK96"/>
<dbReference type="PANTHER" id="PTHR42872:SF6">
    <property type="entry name" value="PROTEIN-GLUTAMATE METHYLESTERASE_PROTEIN-GLUTAMINE GLUTAMINASE"/>
    <property type="match status" value="1"/>
</dbReference>
<dbReference type="OrthoDB" id="9793421at2"/>
<dbReference type="PANTHER" id="PTHR42872">
    <property type="entry name" value="PROTEIN-GLUTAMATE METHYLESTERASE/PROTEIN-GLUTAMINE GLUTAMINASE"/>
    <property type="match status" value="1"/>
</dbReference>
<dbReference type="GO" id="GO:0005737">
    <property type="term" value="C:cytoplasm"/>
    <property type="evidence" value="ECO:0007669"/>
    <property type="project" value="InterPro"/>
</dbReference>
<dbReference type="GO" id="GO:0006935">
    <property type="term" value="P:chemotaxis"/>
    <property type="evidence" value="ECO:0007669"/>
    <property type="project" value="UniProtKB-UniRule"/>
</dbReference>
<evidence type="ECO:0000256" key="4">
    <source>
        <dbReference type="ARBA" id="ARBA00022801"/>
    </source>
</evidence>
<reference evidence="12" key="1">
    <citation type="submission" date="2016-09" db="EMBL/GenBank/DDBJ databases">
        <authorList>
            <person name="Varghese N."/>
            <person name="Submissions S."/>
        </authorList>
    </citation>
    <scope>NUCLEOTIDE SEQUENCE [LARGE SCALE GENOMIC DNA]</scope>
    <source>
        <strain evidence="12">JS23</strain>
    </source>
</reference>
<dbReference type="CDD" id="cd16432">
    <property type="entry name" value="CheB_Rec"/>
    <property type="match status" value="1"/>
</dbReference>
<dbReference type="InterPro" id="IPR011006">
    <property type="entry name" value="CheY-like_superfamily"/>
</dbReference>
<dbReference type="RefSeq" id="WP_091903854.1">
    <property type="nucleotide sequence ID" value="NZ_FNLO01000001.1"/>
</dbReference>
<evidence type="ECO:0000256" key="2">
    <source>
        <dbReference type="ARBA" id="ARBA00022500"/>
    </source>
</evidence>
<dbReference type="GO" id="GO:0000156">
    <property type="term" value="F:phosphorelay response regulator activity"/>
    <property type="evidence" value="ECO:0007669"/>
    <property type="project" value="InterPro"/>
</dbReference>
<evidence type="ECO:0000256" key="8">
    <source>
        <dbReference type="PROSITE-ProRule" id="PRU00169"/>
    </source>
</evidence>
<dbReference type="SUPFAM" id="SSF52172">
    <property type="entry name" value="CheY-like"/>
    <property type="match status" value="1"/>
</dbReference>
<dbReference type="NCBIfam" id="NF009206">
    <property type="entry name" value="PRK12555.1"/>
    <property type="match status" value="1"/>
</dbReference>
<feature type="active site" evidence="7">
    <location>
        <position position="194"/>
    </location>
</feature>
<feature type="active site" evidence="7">
    <location>
        <position position="159"/>
    </location>
</feature>
<dbReference type="PROSITE" id="PS50122">
    <property type="entry name" value="CHEB"/>
    <property type="match status" value="1"/>
</dbReference>